<dbReference type="STRING" id="1925591.BI308_21870"/>
<dbReference type="InterPro" id="IPR000182">
    <property type="entry name" value="GNAT_dom"/>
</dbReference>
<dbReference type="Proteomes" id="UP000183940">
    <property type="component" value="Unassembled WGS sequence"/>
</dbReference>
<dbReference type="AlphaFoldDB" id="A0A1L9QLL8"/>
<reference evidence="2" key="1">
    <citation type="submission" date="2016-10" db="EMBL/GenBank/DDBJ databases">
        <title>CRISPR-Cas defence system in Roseofilum reptotaenium: evidence of a bacteriophage-cyanobacterium arms race in the coral black band disease.</title>
        <authorList>
            <person name="Buerger P."/>
            <person name="Wood-Charlson E.M."/>
            <person name="Weynberg K.D."/>
            <person name="Willis B."/>
            <person name="Van Oppen M.J."/>
        </authorList>
    </citation>
    <scope>NUCLEOTIDE SEQUENCE [LARGE SCALE GENOMIC DNA]</scope>
    <source>
        <strain evidence="2">AO1-A</strain>
    </source>
</reference>
<name>A0A1L9QLL8_9CYAN</name>
<feature type="domain" description="N-acetyltransferase" evidence="1">
    <location>
        <begin position="72"/>
        <end position="204"/>
    </location>
</feature>
<dbReference type="Gene3D" id="3.40.630.30">
    <property type="match status" value="1"/>
</dbReference>
<dbReference type="PROSITE" id="PS51186">
    <property type="entry name" value="GNAT"/>
    <property type="match status" value="1"/>
</dbReference>
<dbReference type="PANTHER" id="PTHR42791:SF1">
    <property type="entry name" value="N-ACETYLTRANSFERASE DOMAIN-CONTAINING PROTEIN"/>
    <property type="match status" value="1"/>
</dbReference>
<proteinExistence type="predicted"/>
<dbReference type="PANTHER" id="PTHR42791">
    <property type="entry name" value="GNAT FAMILY ACETYLTRANSFERASE"/>
    <property type="match status" value="1"/>
</dbReference>
<sequence>MNADIVPLKPSDFTIASEYLAAAFSQDPMIGYFLPEETVAKKRALQHFSRSFLNFAQLYGHIYTTADDPKGVAICLPPEAFDISLPQLWQVLTSGLMISPLYMRWSRIQEFVAFFNTQIQMHDQLSPEPHWYLGMLGVSPKCQGQGIGGMLLQPILEESDRTKMPCYLETTTPGAVRFYERHGFEVVHQGMFADRQYWSMKRYPQSLS</sequence>
<dbReference type="InterPro" id="IPR052523">
    <property type="entry name" value="Trichothecene_AcTrans"/>
</dbReference>
<dbReference type="SUPFAM" id="SSF55729">
    <property type="entry name" value="Acyl-CoA N-acyltransferases (Nat)"/>
    <property type="match status" value="1"/>
</dbReference>
<dbReference type="InterPro" id="IPR016181">
    <property type="entry name" value="Acyl_CoA_acyltransferase"/>
</dbReference>
<accession>A0A1L9QLL8</accession>
<dbReference type="EMBL" id="MLAW01000053">
    <property type="protein sequence ID" value="OJJ19019.1"/>
    <property type="molecule type" value="Genomic_DNA"/>
</dbReference>
<organism evidence="2 3">
    <name type="scientific">Roseofilum reptotaenium AO1-A</name>
    <dbReference type="NCBI Taxonomy" id="1925591"/>
    <lineage>
        <taxon>Bacteria</taxon>
        <taxon>Bacillati</taxon>
        <taxon>Cyanobacteriota</taxon>
        <taxon>Cyanophyceae</taxon>
        <taxon>Desertifilales</taxon>
        <taxon>Desertifilaceae</taxon>
        <taxon>Roseofilum</taxon>
    </lineage>
</organism>
<evidence type="ECO:0000259" key="1">
    <source>
        <dbReference type="PROSITE" id="PS51186"/>
    </source>
</evidence>
<keyword evidence="3" id="KW-1185">Reference proteome</keyword>
<gene>
    <name evidence="2" type="ORF">BI308_21870</name>
</gene>
<dbReference type="CDD" id="cd04301">
    <property type="entry name" value="NAT_SF"/>
    <property type="match status" value="1"/>
</dbReference>
<dbReference type="GO" id="GO:0016747">
    <property type="term" value="F:acyltransferase activity, transferring groups other than amino-acyl groups"/>
    <property type="evidence" value="ECO:0007669"/>
    <property type="project" value="InterPro"/>
</dbReference>
<protein>
    <recommendedName>
        <fullName evidence="1">N-acetyltransferase domain-containing protein</fullName>
    </recommendedName>
</protein>
<evidence type="ECO:0000313" key="2">
    <source>
        <dbReference type="EMBL" id="OJJ19019.1"/>
    </source>
</evidence>
<evidence type="ECO:0000313" key="3">
    <source>
        <dbReference type="Proteomes" id="UP000183940"/>
    </source>
</evidence>
<comment type="caution">
    <text evidence="2">The sequence shown here is derived from an EMBL/GenBank/DDBJ whole genome shotgun (WGS) entry which is preliminary data.</text>
</comment>
<dbReference type="Pfam" id="PF00583">
    <property type="entry name" value="Acetyltransf_1"/>
    <property type="match status" value="1"/>
</dbReference>